<dbReference type="OrthoDB" id="307871at2759"/>
<dbReference type="AlphaFoldDB" id="A0A5J4TU99"/>
<protein>
    <submittedName>
        <fullName evidence="2">Uncharacterized protein</fullName>
    </submittedName>
</protein>
<organism evidence="2 3">
    <name type="scientific">Streblomastix strix</name>
    <dbReference type="NCBI Taxonomy" id="222440"/>
    <lineage>
        <taxon>Eukaryota</taxon>
        <taxon>Metamonada</taxon>
        <taxon>Preaxostyla</taxon>
        <taxon>Oxymonadida</taxon>
        <taxon>Streblomastigidae</taxon>
        <taxon>Streblomastix</taxon>
    </lineage>
</organism>
<feature type="region of interest" description="Disordered" evidence="1">
    <location>
        <begin position="1"/>
        <end position="23"/>
    </location>
</feature>
<evidence type="ECO:0000256" key="1">
    <source>
        <dbReference type="SAM" id="MobiDB-lite"/>
    </source>
</evidence>
<feature type="compositionally biased region" description="Basic and acidic residues" evidence="1">
    <location>
        <begin position="1"/>
        <end position="14"/>
    </location>
</feature>
<gene>
    <name evidence="2" type="ORF">EZS28_042636</name>
</gene>
<accession>A0A5J4TU99</accession>
<proteinExistence type="predicted"/>
<sequence>DQSKSEGKEQKKQDQDEDGGISAALMKGMLNLKGLQAVLDGADDDDDDDDDPDWN</sequence>
<dbReference type="Proteomes" id="UP000324800">
    <property type="component" value="Unassembled WGS sequence"/>
</dbReference>
<evidence type="ECO:0000313" key="2">
    <source>
        <dbReference type="EMBL" id="KAA6361837.1"/>
    </source>
</evidence>
<reference evidence="2 3" key="1">
    <citation type="submission" date="2019-03" db="EMBL/GenBank/DDBJ databases">
        <title>Single cell metagenomics reveals metabolic interactions within the superorganism composed of flagellate Streblomastix strix and complex community of Bacteroidetes bacteria on its surface.</title>
        <authorList>
            <person name="Treitli S.C."/>
            <person name="Kolisko M."/>
            <person name="Husnik F."/>
            <person name="Keeling P."/>
            <person name="Hampl V."/>
        </authorList>
    </citation>
    <scope>NUCLEOTIDE SEQUENCE [LARGE SCALE GENOMIC DNA]</scope>
    <source>
        <strain evidence="2">ST1C</strain>
    </source>
</reference>
<feature type="non-terminal residue" evidence="2">
    <location>
        <position position="1"/>
    </location>
</feature>
<name>A0A5J4TU99_9EUKA</name>
<dbReference type="EMBL" id="SNRW01024997">
    <property type="protein sequence ID" value="KAA6361837.1"/>
    <property type="molecule type" value="Genomic_DNA"/>
</dbReference>
<comment type="caution">
    <text evidence="2">The sequence shown here is derived from an EMBL/GenBank/DDBJ whole genome shotgun (WGS) entry which is preliminary data.</text>
</comment>
<evidence type="ECO:0000313" key="3">
    <source>
        <dbReference type="Proteomes" id="UP000324800"/>
    </source>
</evidence>